<gene>
    <name evidence="1" type="primary">ABSGL_15530.1 scaffold 17607</name>
</gene>
<sequence>MSSTNDSHIPFSLFPPLTATYPITLPTSIPLLPRSIGKYLRSLQDVTTNILDEWNSLNLTHGGINRRTAAFTWSVLWLAIHTGF</sequence>
<protein>
    <submittedName>
        <fullName evidence="1">Uncharacterized protein</fullName>
    </submittedName>
</protein>
<accession>A0A163MXV3</accession>
<organism evidence="1">
    <name type="scientific">Absidia glauca</name>
    <name type="common">Pin mould</name>
    <dbReference type="NCBI Taxonomy" id="4829"/>
    <lineage>
        <taxon>Eukaryota</taxon>
        <taxon>Fungi</taxon>
        <taxon>Fungi incertae sedis</taxon>
        <taxon>Mucoromycota</taxon>
        <taxon>Mucoromycotina</taxon>
        <taxon>Mucoromycetes</taxon>
        <taxon>Mucorales</taxon>
        <taxon>Cunninghamellaceae</taxon>
        <taxon>Absidia</taxon>
    </lineage>
</organism>
<evidence type="ECO:0000313" key="2">
    <source>
        <dbReference type="Proteomes" id="UP000078561"/>
    </source>
</evidence>
<dbReference type="AlphaFoldDB" id="A0A163MXV3"/>
<keyword evidence="2" id="KW-1185">Reference proteome</keyword>
<reference evidence="1" key="1">
    <citation type="submission" date="2016-04" db="EMBL/GenBank/DDBJ databases">
        <authorList>
            <person name="Evans L.H."/>
            <person name="Alamgir A."/>
            <person name="Owens N."/>
            <person name="Weber N.D."/>
            <person name="Virtaneva K."/>
            <person name="Barbian K."/>
            <person name="Babar A."/>
            <person name="Rosenke K."/>
        </authorList>
    </citation>
    <scope>NUCLEOTIDE SEQUENCE [LARGE SCALE GENOMIC DNA]</scope>
    <source>
        <strain evidence="1">CBS 101.48</strain>
    </source>
</reference>
<proteinExistence type="predicted"/>
<name>A0A163MXV3_ABSGL</name>
<dbReference type="EMBL" id="LT555210">
    <property type="protein sequence ID" value="SAM09821.1"/>
    <property type="molecule type" value="Genomic_DNA"/>
</dbReference>
<dbReference type="Proteomes" id="UP000078561">
    <property type="component" value="Unassembled WGS sequence"/>
</dbReference>
<evidence type="ECO:0000313" key="1">
    <source>
        <dbReference type="EMBL" id="SAM09821.1"/>
    </source>
</evidence>
<dbReference type="InParanoid" id="A0A163MXV3"/>